<reference evidence="4 5" key="1">
    <citation type="submission" date="2018-02" db="EMBL/GenBank/DDBJ databases">
        <title>Corynebacterium alimpuense sp. nov., a marine obligate actinomycete isolated from sediments of Valparaiso bay, Chile.</title>
        <authorList>
            <person name="Claverias F."/>
            <person name="Gonzales-Siles L."/>
            <person name="Salva-Serra F."/>
            <person name="Inganaes E."/>
            <person name="Molin K."/>
            <person name="Cumsille A."/>
            <person name="Undabarrena A."/>
            <person name="Couve E."/>
            <person name="Moore E.R.B."/>
            <person name="Gomila M."/>
            <person name="Camara B."/>
        </authorList>
    </citation>
    <scope>NUCLEOTIDE SEQUENCE [LARGE SCALE GENOMIC DNA]</scope>
    <source>
        <strain evidence="4 5">CCUG 69366</strain>
    </source>
</reference>
<feature type="domain" description="OLD protein-like TOPRIM" evidence="3">
    <location>
        <begin position="461"/>
        <end position="527"/>
    </location>
</feature>
<dbReference type="RefSeq" id="WP_123047993.1">
    <property type="nucleotide sequence ID" value="NZ_PTJO01000004.1"/>
</dbReference>
<feature type="region of interest" description="Disordered" evidence="1">
    <location>
        <begin position="339"/>
        <end position="363"/>
    </location>
</feature>
<dbReference type="InterPro" id="IPR041685">
    <property type="entry name" value="AAA_GajA/Old/RecF-like"/>
</dbReference>
<dbReference type="InterPro" id="IPR034139">
    <property type="entry name" value="TOPRIM_OLD"/>
</dbReference>
<organism evidence="4 5">
    <name type="scientific">Corynebacterium alimapuense</name>
    <dbReference type="NCBI Taxonomy" id="1576874"/>
    <lineage>
        <taxon>Bacteria</taxon>
        <taxon>Bacillati</taxon>
        <taxon>Actinomycetota</taxon>
        <taxon>Actinomycetes</taxon>
        <taxon>Mycobacteriales</taxon>
        <taxon>Corynebacteriaceae</taxon>
        <taxon>Corynebacterium</taxon>
    </lineage>
</organism>
<dbReference type="CDD" id="cd01026">
    <property type="entry name" value="TOPRIM_OLD"/>
    <property type="match status" value="1"/>
</dbReference>
<sequence length="685" mass="76165">MKIKHLRIENFRAIANFDEAIGPYTTFIGYNGGGKSSILHAVRWFFENFELMSTDVFSEEIGEPDLATLPDVKVTVTFDNLTELDHENFGPYARGEEIVLTRVGGVGRPSKLYGERLVCPSFKNIRKEKTVSGQRKLAEQLMTSNKLFADLNINSKTSKQELLEILDNWEADSENHKHLESINDEDANHFFGAVGSDKLKVDSGFVFIPAAPDLTGQFDISGKSSALQLLLGDILKGVVSRSINSWTERNQSVLNELETTVSEAADDHLNERAGQVNHHLRQYLPGIEIKFEVGLQDWAPRANPVAQSRMRRGERDFFIESEGHGVQRATLLALLQATAESRTAPESTGGEDRDNKQNHREDQQSSLIVFVEEPEVYQHPVQARMMARSFANAARTGNVQFVLATHSPYFLDPNEIHNIFRVENSPTGSKANRPSVQGVLKEKNASGELDKYFLESVIESLFSRAALIVEGDTERAIFDTVPCGDDGLTLRDLGISVAVAAGSDSLLDMAQLIQDFGVPVFVVRDGDSDSEIALKTAQEKSQNAIRTQFKCAPDFENTEHLQIAVNKQQSLLNRWQSAVDSFIKKARESGFGEGLEDFEWGGGSQVGRYVGILSHDLEAELHNWPSFTMMSKEFGLPSDLRKAKKAGVLARVAAQSKQEDMPADLKRILEVARQMVDYGSPRKDS</sequence>
<name>A0A3M8K7X4_9CORY</name>
<dbReference type="Gene3D" id="3.40.50.300">
    <property type="entry name" value="P-loop containing nucleotide triphosphate hydrolases"/>
    <property type="match status" value="1"/>
</dbReference>
<dbReference type="SUPFAM" id="SSF52540">
    <property type="entry name" value="P-loop containing nucleoside triphosphate hydrolases"/>
    <property type="match status" value="1"/>
</dbReference>
<dbReference type="Pfam" id="PF20469">
    <property type="entry name" value="OLD-like_TOPRIM"/>
    <property type="match status" value="1"/>
</dbReference>
<dbReference type="PANTHER" id="PTHR43581">
    <property type="entry name" value="ATP/GTP PHOSPHATASE"/>
    <property type="match status" value="1"/>
</dbReference>
<dbReference type="OrthoDB" id="3237462at2"/>
<dbReference type="InterPro" id="IPR027417">
    <property type="entry name" value="P-loop_NTPase"/>
</dbReference>
<dbReference type="PANTHER" id="PTHR43581:SF4">
    <property type="entry name" value="ATP_GTP PHOSPHATASE"/>
    <property type="match status" value="1"/>
</dbReference>
<keyword evidence="5" id="KW-1185">Reference proteome</keyword>
<dbReference type="AlphaFoldDB" id="A0A3M8K7X4"/>
<feature type="domain" description="Endonuclease GajA/Old nuclease/RecF-like AAA" evidence="2">
    <location>
        <begin position="1"/>
        <end position="410"/>
    </location>
</feature>
<accession>A0A3M8K7X4</accession>
<dbReference type="InterPro" id="IPR051396">
    <property type="entry name" value="Bact_Antivir_Def_Nuclease"/>
</dbReference>
<proteinExistence type="predicted"/>
<dbReference type="Proteomes" id="UP000266975">
    <property type="component" value="Unassembled WGS sequence"/>
</dbReference>
<evidence type="ECO:0000313" key="5">
    <source>
        <dbReference type="Proteomes" id="UP000266975"/>
    </source>
</evidence>
<evidence type="ECO:0000256" key="1">
    <source>
        <dbReference type="SAM" id="MobiDB-lite"/>
    </source>
</evidence>
<evidence type="ECO:0000313" key="4">
    <source>
        <dbReference type="EMBL" id="RNE48855.1"/>
    </source>
</evidence>
<dbReference type="Pfam" id="PF13175">
    <property type="entry name" value="AAA_15"/>
    <property type="match status" value="1"/>
</dbReference>
<dbReference type="EMBL" id="PTJO01000004">
    <property type="protein sequence ID" value="RNE48855.1"/>
    <property type="molecule type" value="Genomic_DNA"/>
</dbReference>
<evidence type="ECO:0000259" key="2">
    <source>
        <dbReference type="Pfam" id="PF13175"/>
    </source>
</evidence>
<evidence type="ECO:0000259" key="3">
    <source>
        <dbReference type="Pfam" id="PF20469"/>
    </source>
</evidence>
<comment type="caution">
    <text evidence="4">The sequence shown here is derived from an EMBL/GenBank/DDBJ whole genome shotgun (WGS) entry which is preliminary data.</text>
</comment>
<gene>
    <name evidence="4" type="ORF">C5L39_06050</name>
</gene>
<protein>
    <submittedName>
        <fullName evidence="4">Uncharacterized protein</fullName>
    </submittedName>
</protein>
<feature type="compositionally biased region" description="Basic and acidic residues" evidence="1">
    <location>
        <begin position="350"/>
        <end position="363"/>
    </location>
</feature>